<evidence type="ECO:0000256" key="7">
    <source>
        <dbReference type="ARBA" id="ARBA00043149"/>
    </source>
</evidence>
<dbReference type="EMBL" id="ACBZ01000102">
    <property type="protein sequence ID" value="EEG49078.1"/>
    <property type="molecule type" value="Genomic_DNA"/>
</dbReference>
<evidence type="ECO:0000259" key="8">
    <source>
        <dbReference type="Pfam" id="PF00370"/>
    </source>
</evidence>
<keyword evidence="6" id="KW-0067">ATP-binding</keyword>
<dbReference type="GO" id="GO:0004370">
    <property type="term" value="F:glycerol kinase activity"/>
    <property type="evidence" value="ECO:0007669"/>
    <property type="project" value="TreeGrafter"/>
</dbReference>
<evidence type="ECO:0000256" key="2">
    <source>
        <dbReference type="ARBA" id="ARBA00022679"/>
    </source>
</evidence>
<dbReference type="GO" id="GO:0006071">
    <property type="term" value="P:glycerol metabolic process"/>
    <property type="evidence" value="ECO:0007669"/>
    <property type="project" value="UniProtKB-KW"/>
</dbReference>
<accession>C0CMC5</accession>
<feature type="domain" description="Carbohydrate kinase FGGY N-terminal" evidence="8">
    <location>
        <begin position="4"/>
        <end position="250"/>
    </location>
</feature>
<dbReference type="PROSITE" id="PS00933">
    <property type="entry name" value="FGGY_KINASES_1"/>
    <property type="match status" value="1"/>
</dbReference>
<dbReference type="InterPro" id="IPR018483">
    <property type="entry name" value="Carb_kinase_FGGY_CS"/>
</dbReference>
<dbReference type="GO" id="GO:0005524">
    <property type="term" value="F:ATP binding"/>
    <property type="evidence" value="ECO:0007669"/>
    <property type="project" value="UniProtKB-KW"/>
</dbReference>
<dbReference type="InterPro" id="IPR043129">
    <property type="entry name" value="ATPase_NBD"/>
</dbReference>
<dbReference type="CDD" id="cd07769">
    <property type="entry name" value="ASKHA_NBD_FGGY_GK"/>
    <property type="match status" value="1"/>
</dbReference>
<dbReference type="PATRIC" id="fig|476272.21.peg.1439"/>
<keyword evidence="4" id="KW-0418">Kinase</keyword>
<evidence type="ECO:0000256" key="3">
    <source>
        <dbReference type="ARBA" id="ARBA00022741"/>
    </source>
</evidence>
<evidence type="ECO:0000313" key="9">
    <source>
        <dbReference type="EMBL" id="EEG49078.1"/>
    </source>
</evidence>
<dbReference type="InterPro" id="IPR018484">
    <property type="entry name" value="FGGY_N"/>
</dbReference>
<evidence type="ECO:0000256" key="4">
    <source>
        <dbReference type="ARBA" id="ARBA00022777"/>
    </source>
</evidence>
<dbReference type="GO" id="GO:0005829">
    <property type="term" value="C:cytosol"/>
    <property type="evidence" value="ECO:0007669"/>
    <property type="project" value="TreeGrafter"/>
</dbReference>
<organism evidence="9 10">
    <name type="scientific">Blautia hydrogenotrophica (strain DSM 10507 / JCM 14656 / S5a33)</name>
    <name type="common">Ruminococcus hydrogenotrophicus</name>
    <dbReference type="NCBI Taxonomy" id="476272"/>
    <lineage>
        <taxon>Bacteria</taxon>
        <taxon>Bacillati</taxon>
        <taxon>Bacillota</taxon>
        <taxon>Clostridia</taxon>
        <taxon>Lachnospirales</taxon>
        <taxon>Lachnospiraceae</taxon>
        <taxon>Blautia</taxon>
    </lineage>
</organism>
<keyword evidence="2" id="KW-0808">Transferase</keyword>
<keyword evidence="10" id="KW-1185">Reference proteome</keyword>
<dbReference type="FunFam" id="3.30.420.40:FF:000008">
    <property type="entry name" value="Glycerol kinase"/>
    <property type="match status" value="1"/>
</dbReference>
<dbReference type="SUPFAM" id="SSF53067">
    <property type="entry name" value="Actin-like ATPase domain"/>
    <property type="match status" value="2"/>
</dbReference>
<dbReference type="AlphaFoldDB" id="C0CMC5"/>
<evidence type="ECO:0000256" key="1">
    <source>
        <dbReference type="ARBA" id="ARBA00009156"/>
    </source>
</evidence>
<dbReference type="Pfam" id="PF00370">
    <property type="entry name" value="FGGY_N"/>
    <property type="match status" value="1"/>
</dbReference>
<gene>
    <name evidence="9" type="ORF">RUMHYD_02006</name>
</gene>
<reference evidence="9 10" key="2">
    <citation type="submission" date="2009-02" db="EMBL/GenBank/DDBJ databases">
        <title>Draft genome sequence of Blautia hydrogenotrophica DSM 10507 (Ruminococcus hydrogenotrophicus DSM 10507).</title>
        <authorList>
            <person name="Sudarsanam P."/>
            <person name="Ley R."/>
            <person name="Guruge J."/>
            <person name="Turnbaugh P.J."/>
            <person name="Mahowald M."/>
            <person name="Liep D."/>
            <person name="Gordon J."/>
        </authorList>
    </citation>
    <scope>NUCLEOTIDE SEQUENCE [LARGE SCALE GENOMIC DNA]</scope>
    <source>
        <strain evidence="10">DSM 10507 / JCM 14656 / S5a33</strain>
    </source>
</reference>
<comment type="similarity">
    <text evidence="1">Belongs to the FGGY kinase family.</text>
</comment>
<dbReference type="Proteomes" id="UP000003100">
    <property type="component" value="Unassembled WGS sequence"/>
</dbReference>
<keyword evidence="3" id="KW-0547">Nucleotide-binding</keyword>
<name>C0CMC5_BLAHS</name>
<sequence>MAEYYLGIDQGTTGTMALLLDKSWKVVAKGYRRHRQYYPKPGWVEQDAVELWKDAKQSVQEAVRKAGIRPGEIRGIGLDHQGESVVVWDRITGEPVYPAILWQDRRTSRQADELRKNYGDYIENTTGLKADAYFSGTKIQWILEQVPGMAERLRSGRVLAGTMDSWLIWNMTGRRHHVTDLSTASRTMLLNLETEQWDEGMLNLLGIPRGILPELIPSAGVYAYTDPDCFLGERIPVGAILVDQQAALFGQCCFQPGDVKATYGTGCFLLMNTGDKRVFSKGGLLPTVAWKLPDYRTTYALDGGVYTAGTAISWLQDELRLFEQPEETEQMAKSVAEYGGSIFCAGFFRFGSASLGSVCQRNLSRTYRRNSKGAYCESSVGKYCLSSLREYSGDEAGLTERNSGDKS</sequence>
<evidence type="ECO:0000256" key="6">
    <source>
        <dbReference type="ARBA" id="ARBA00022840"/>
    </source>
</evidence>
<dbReference type="eggNOG" id="COG0554">
    <property type="taxonomic scope" value="Bacteria"/>
</dbReference>
<proteinExistence type="inferred from homology"/>
<protein>
    <recommendedName>
        <fullName evidence="7">ATP:glycerol 3-phosphotransferase</fullName>
    </recommendedName>
</protein>
<dbReference type="PANTHER" id="PTHR10196">
    <property type="entry name" value="SUGAR KINASE"/>
    <property type="match status" value="1"/>
</dbReference>
<keyword evidence="5" id="KW-0319">Glycerol metabolism</keyword>
<evidence type="ECO:0000313" key="10">
    <source>
        <dbReference type="Proteomes" id="UP000003100"/>
    </source>
</evidence>
<reference evidence="9 10" key="1">
    <citation type="submission" date="2009-01" db="EMBL/GenBank/DDBJ databases">
        <authorList>
            <person name="Fulton L."/>
            <person name="Clifton S."/>
            <person name="Fulton B."/>
            <person name="Xu J."/>
            <person name="Minx P."/>
            <person name="Pepin K.H."/>
            <person name="Johnson M."/>
            <person name="Bhonagiri V."/>
            <person name="Nash W.E."/>
            <person name="Mardis E.R."/>
            <person name="Wilson R.K."/>
        </authorList>
    </citation>
    <scope>NUCLEOTIDE SEQUENCE [LARGE SCALE GENOMIC DNA]</scope>
    <source>
        <strain evidence="10">DSM 10507 / JCM 14656 / S5a33</strain>
    </source>
</reference>
<evidence type="ECO:0000256" key="5">
    <source>
        <dbReference type="ARBA" id="ARBA00022798"/>
    </source>
</evidence>
<dbReference type="Gene3D" id="3.30.420.40">
    <property type="match status" value="2"/>
</dbReference>
<dbReference type="PANTHER" id="PTHR10196:SF69">
    <property type="entry name" value="GLYCEROL KINASE"/>
    <property type="match status" value="1"/>
</dbReference>
<dbReference type="HOGENOM" id="CLU_009281_7_0_9"/>